<comment type="catalytic activity">
    <reaction evidence="2">
        <text>a 3'-end 2',3'-cyclophospho-ribonucleotide-RNA + H2O = a 3'-end 2'-phospho-ribonucleotide-RNA + H(+)</text>
        <dbReference type="Rhea" id="RHEA:11828"/>
        <dbReference type="Rhea" id="RHEA-COMP:10464"/>
        <dbReference type="Rhea" id="RHEA-COMP:17353"/>
        <dbReference type="ChEBI" id="CHEBI:15377"/>
        <dbReference type="ChEBI" id="CHEBI:15378"/>
        <dbReference type="ChEBI" id="CHEBI:83064"/>
        <dbReference type="ChEBI" id="CHEBI:173113"/>
        <dbReference type="EC" id="3.1.4.58"/>
    </reaction>
</comment>
<feature type="active site" description="Proton donor" evidence="2">
    <location>
        <position position="40"/>
    </location>
</feature>
<comment type="caution">
    <text evidence="3">The sequence shown here is derived from an EMBL/GenBank/DDBJ whole genome shotgun (WGS) entry which is preliminary data.</text>
</comment>
<accession>A0A0G0GQN1</accession>
<keyword evidence="3" id="KW-0436">Ligase</keyword>
<dbReference type="STRING" id="1618480.US11_C0001G0048"/>
<dbReference type="SUPFAM" id="SSF55144">
    <property type="entry name" value="LigT-like"/>
    <property type="match status" value="1"/>
</dbReference>
<feature type="active site" description="Proton acceptor" evidence="2">
    <location>
        <position position="113"/>
    </location>
</feature>
<sequence>MRTFLAIDLPIKTKKEIAGLITDLKKQYPAINWIPEDNYHITIRFYGEIRDYKQLGSSIEHALFDQESFYLYSTHLDLFIQNKITIYLAFLREKKLEELDNKLGNQTMKFIPHLTIARSRIPSKQQYFVLKKRVEKINIDISFKVNEVILFESVLSKHHPLYIKKKRIKLL</sequence>
<dbReference type="InterPro" id="IPR009097">
    <property type="entry name" value="Cyclic_Pdiesterase"/>
</dbReference>
<evidence type="ECO:0000256" key="1">
    <source>
        <dbReference type="ARBA" id="ARBA00022801"/>
    </source>
</evidence>
<dbReference type="AlphaFoldDB" id="A0A0G0GQN1"/>
<feature type="short sequence motif" description="HXTX 2" evidence="2">
    <location>
        <begin position="113"/>
        <end position="116"/>
    </location>
</feature>
<gene>
    <name evidence="3" type="ORF">US11_C0001G0048</name>
</gene>
<evidence type="ECO:0000256" key="2">
    <source>
        <dbReference type="HAMAP-Rule" id="MF_01940"/>
    </source>
</evidence>
<reference evidence="3 4" key="1">
    <citation type="journal article" date="2015" name="Nature">
        <title>rRNA introns, odd ribosomes, and small enigmatic genomes across a large radiation of phyla.</title>
        <authorList>
            <person name="Brown C.T."/>
            <person name="Hug L.A."/>
            <person name="Thomas B.C."/>
            <person name="Sharon I."/>
            <person name="Castelle C.J."/>
            <person name="Singh A."/>
            <person name="Wilkins M.J."/>
            <person name="Williams K.H."/>
            <person name="Banfield J.F."/>
        </authorList>
    </citation>
    <scope>NUCLEOTIDE SEQUENCE [LARGE SCALE GENOMIC DNA]</scope>
</reference>
<dbReference type="Pfam" id="PF13563">
    <property type="entry name" value="2_5_RNA_ligase2"/>
    <property type="match status" value="1"/>
</dbReference>
<protein>
    <recommendedName>
        <fullName evidence="2">RNA 2',3'-cyclic phosphodiesterase</fullName>
        <shortName evidence="2">RNA 2',3'-CPDase</shortName>
        <ecNumber evidence="2">3.1.4.58</ecNumber>
    </recommendedName>
</protein>
<dbReference type="EC" id="3.1.4.58" evidence="2"/>
<comment type="function">
    <text evidence="2">Hydrolyzes RNA 2',3'-cyclic phosphodiester to an RNA 2'-phosphomonoester.</text>
</comment>
<dbReference type="NCBIfam" id="TIGR02258">
    <property type="entry name" value="2_5_ligase"/>
    <property type="match status" value="1"/>
</dbReference>
<dbReference type="GO" id="GO:0004113">
    <property type="term" value="F:2',3'-cyclic-nucleotide 3'-phosphodiesterase activity"/>
    <property type="evidence" value="ECO:0007669"/>
    <property type="project" value="InterPro"/>
</dbReference>
<dbReference type="InterPro" id="IPR004175">
    <property type="entry name" value="RNA_CPDase"/>
</dbReference>
<dbReference type="GO" id="GO:0008664">
    <property type="term" value="F:RNA 2',3'-cyclic 3'-phosphodiesterase activity"/>
    <property type="evidence" value="ECO:0007669"/>
    <property type="project" value="UniProtKB-EC"/>
</dbReference>
<comment type="similarity">
    <text evidence="2">Belongs to the 2H phosphoesterase superfamily. ThpR family.</text>
</comment>
<dbReference type="EMBL" id="LBRS01000001">
    <property type="protein sequence ID" value="KKQ02089.1"/>
    <property type="molecule type" value="Genomic_DNA"/>
</dbReference>
<feature type="short sequence motif" description="HXTX 1" evidence="2">
    <location>
        <begin position="40"/>
        <end position="43"/>
    </location>
</feature>
<evidence type="ECO:0000313" key="4">
    <source>
        <dbReference type="Proteomes" id="UP000034344"/>
    </source>
</evidence>
<keyword evidence="1 2" id="KW-0378">Hydrolase</keyword>
<evidence type="ECO:0000313" key="3">
    <source>
        <dbReference type="EMBL" id="KKQ02089.1"/>
    </source>
</evidence>
<organism evidence="3 4">
    <name type="scientific">Candidatus Roizmanbacteria bacterium GW2011_GWA2_36_23</name>
    <dbReference type="NCBI Taxonomy" id="1618480"/>
    <lineage>
        <taxon>Bacteria</taxon>
        <taxon>Candidatus Roizmaniibacteriota</taxon>
    </lineage>
</organism>
<proteinExistence type="inferred from homology"/>
<dbReference type="PANTHER" id="PTHR35561:SF1">
    <property type="entry name" value="RNA 2',3'-CYCLIC PHOSPHODIESTERASE"/>
    <property type="match status" value="1"/>
</dbReference>
<dbReference type="HAMAP" id="MF_01940">
    <property type="entry name" value="RNA_CPDase"/>
    <property type="match status" value="1"/>
</dbReference>
<dbReference type="PANTHER" id="PTHR35561">
    <property type="entry name" value="RNA 2',3'-CYCLIC PHOSPHODIESTERASE"/>
    <property type="match status" value="1"/>
</dbReference>
<name>A0A0G0GQN1_9BACT</name>
<dbReference type="Proteomes" id="UP000034344">
    <property type="component" value="Unassembled WGS sequence"/>
</dbReference>
<dbReference type="GO" id="GO:0016874">
    <property type="term" value="F:ligase activity"/>
    <property type="evidence" value="ECO:0007669"/>
    <property type="project" value="UniProtKB-KW"/>
</dbReference>
<dbReference type="Gene3D" id="3.90.1140.10">
    <property type="entry name" value="Cyclic phosphodiesterase"/>
    <property type="match status" value="1"/>
</dbReference>